<name>A0ABY2BS95_9ACTN</name>
<accession>A0ABY2BS95</accession>
<gene>
    <name evidence="1" type="ORF">EV644_10399</name>
</gene>
<protein>
    <submittedName>
        <fullName evidence="1">Uncharacterized protein</fullName>
    </submittedName>
</protein>
<keyword evidence="2" id="KW-1185">Reference proteome</keyword>
<sequence length="81" mass="9417">MRHHNCRLTDTAQTQRSRIFFVVGKVDSLASPMPKQRRQSVDIVNKYGFSRDKADLPDPIRPAPVKVIQEMLRGDHLSRFR</sequence>
<organism evidence="1 2">
    <name type="scientific">Kribbella orskensis</name>
    <dbReference type="NCBI Taxonomy" id="2512216"/>
    <lineage>
        <taxon>Bacteria</taxon>
        <taxon>Bacillati</taxon>
        <taxon>Actinomycetota</taxon>
        <taxon>Actinomycetes</taxon>
        <taxon>Propionibacteriales</taxon>
        <taxon>Kribbellaceae</taxon>
        <taxon>Kribbella</taxon>
    </lineage>
</organism>
<dbReference type="EMBL" id="SLWM01000003">
    <property type="protein sequence ID" value="TCO27402.1"/>
    <property type="molecule type" value="Genomic_DNA"/>
</dbReference>
<reference evidence="1 2" key="1">
    <citation type="journal article" date="2015" name="Stand. Genomic Sci.">
        <title>Genomic Encyclopedia of Bacterial and Archaeal Type Strains, Phase III: the genomes of soil and plant-associated and newly described type strains.</title>
        <authorList>
            <person name="Whitman W.B."/>
            <person name="Woyke T."/>
            <person name="Klenk H.P."/>
            <person name="Zhou Y."/>
            <person name="Lilburn T.G."/>
            <person name="Beck B.J."/>
            <person name="De Vos P."/>
            <person name="Vandamme P."/>
            <person name="Eisen J.A."/>
            <person name="Garrity G."/>
            <person name="Hugenholtz P."/>
            <person name="Kyrpides N.C."/>
        </authorList>
    </citation>
    <scope>NUCLEOTIDE SEQUENCE [LARGE SCALE GENOMIC DNA]</scope>
    <source>
        <strain evidence="1 2">VKM Ac-2538</strain>
    </source>
</reference>
<evidence type="ECO:0000313" key="2">
    <source>
        <dbReference type="Proteomes" id="UP000295818"/>
    </source>
</evidence>
<comment type="caution">
    <text evidence="1">The sequence shown here is derived from an EMBL/GenBank/DDBJ whole genome shotgun (WGS) entry which is preliminary data.</text>
</comment>
<proteinExistence type="predicted"/>
<dbReference type="Proteomes" id="UP000295818">
    <property type="component" value="Unassembled WGS sequence"/>
</dbReference>
<evidence type="ECO:0000313" key="1">
    <source>
        <dbReference type="EMBL" id="TCO27402.1"/>
    </source>
</evidence>